<name>A0A368DYM3_9PROT</name>
<dbReference type="InterPro" id="IPR036968">
    <property type="entry name" value="Enolpyruvate_Tfrase_sf"/>
</dbReference>
<evidence type="ECO:0000256" key="12">
    <source>
        <dbReference type="ARBA" id="ARBA00047527"/>
    </source>
</evidence>
<sequence>MDKIVINGGNRLMGDLPISGSKNAVLPLMILGLLTDETLKLVGTPRLADTTTLGHVLEELGAKVDLFGQGKGEGLTIHASDIAQTTASYELVSKMRASFWVIGPLLARCGQARVSLPGGCAIGTRPVNLYLQGLKEMGAEIDVADGYVNAKATSPSGRLTGTQINFPFVSVGATHVMMMAASLADGQTIINNAASEPEIMDVGRCLQAMGAQIEGLGTRTLIIDGVQKLNGATHTVTRDRIEAGAYACAVVASNGEVTLTGADKALLGALSPVLQQAGATFESKPDGLLVKGTSDIRPVNVVTEPYPGFATDLQAPFMGLMCVANGVSHVRETIFENRFMHVQELARLGADIQLQGDTARVTGVKTLKGAPVMATDLRASVTLIIAGLIAEGQTTIQRVYHLDRGYENLEKKLSGCGADISRVS</sequence>
<dbReference type="CDD" id="cd01555">
    <property type="entry name" value="UdpNAET"/>
    <property type="match status" value="1"/>
</dbReference>
<keyword evidence="6 13" id="KW-0133">Cell shape</keyword>
<dbReference type="SUPFAM" id="SSF55205">
    <property type="entry name" value="EPT/RTPC-like"/>
    <property type="match status" value="1"/>
</dbReference>
<evidence type="ECO:0000256" key="13">
    <source>
        <dbReference type="HAMAP-Rule" id="MF_00111"/>
    </source>
</evidence>
<evidence type="ECO:0000256" key="5">
    <source>
        <dbReference type="ARBA" id="ARBA00022679"/>
    </source>
</evidence>
<keyword evidence="10 13" id="KW-0670">Pyruvate</keyword>
<dbReference type="PANTHER" id="PTHR43783">
    <property type="entry name" value="UDP-N-ACETYLGLUCOSAMINE 1-CARBOXYVINYLTRANSFERASE"/>
    <property type="match status" value="1"/>
</dbReference>
<proteinExistence type="inferred from homology"/>
<evidence type="ECO:0000256" key="8">
    <source>
        <dbReference type="ARBA" id="ARBA00023306"/>
    </source>
</evidence>
<comment type="catalytic activity">
    <reaction evidence="12 13">
        <text>phosphoenolpyruvate + UDP-N-acetyl-alpha-D-glucosamine = UDP-N-acetyl-3-O-(1-carboxyvinyl)-alpha-D-glucosamine + phosphate</text>
        <dbReference type="Rhea" id="RHEA:18681"/>
        <dbReference type="ChEBI" id="CHEBI:43474"/>
        <dbReference type="ChEBI" id="CHEBI:57705"/>
        <dbReference type="ChEBI" id="CHEBI:58702"/>
        <dbReference type="ChEBI" id="CHEBI:68483"/>
        <dbReference type="EC" id="2.5.1.7"/>
    </reaction>
</comment>
<dbReference type="EC" id="2.5.1.7" evidence="13"/>
<dbReference type="Proteomes" id="UP000252132">
    <property type="component" value="Unassembled WGS sequence"/>
</dbReference>
<feature type="binding site" evidence="13">
    <location>
        <begin position="22"/>
        <end position="23"/>
    </location>
    <ligand>
        <name>phosphoenolpyruvate</name>
        <dbReference type="ChEBI" id="CHEBI:58702"/>
    </ligand>
</feature>
<keyword evidence="5 13" id="KW-0808">Transferase</keyword>
<feature type="domain" description="Enolpyruvate transferase" evidence="14">
    <location>
        <begin position="7"/>
        <end position="413"/>
    </location>
</feature>
<evidence type="ECO:0000256" key="6">
    <source>
        <dbReference type="ARBA" id="ARBA00022960"/>
    </source>
</evidence>
<dbReference type="FunFam" id="3.65.10.10:FF:000001">
    <property type="entry name" value="UDP-N-acetylglucosamine 1-carboxyvinyltransferase"/>
    <property type="match status" value="1"/>
</dbReference>
<evidence type="ECO:0000313" key="15">
    <source>
        <dbReference type="EMBL" id="RCL76968.1"/>
    </source>
</evidence>
<protein>
    <recommendedName>
        <fullName evidence="13">UDP-N-acetylglucosamine 1-carboxyvinyltransferase</fullName>
        <ecNumber evidence="13">2.5.1.7</ecNumber>
    </recommendedName>
    <alternativeName>
        <fullName evidence="13">Enoylpyruvate transferase</fullName>
    </alternativeName>
    <alternativeName>
        <fullName evidence="13">UDP-N-acetylglucosamine enolpyruvyl transferase</fullName>
        <shortName evidence="13">EPT</shortName>
    </alternativeName>
</protein>
<dbReference type="GO" id="GO:0009252">
    <property type="term" value="P:peptidoglycan biosynthetic process"/>
    <property type="evidence" value="ECO:0007669"/>
    <property type="project" value="UniProtKB-UniRule"/>
</dbReference>
<dbReference type="GO" id="GO:0071555">
    <property type="term" value="P:cell wall organization"/>
    <property type="evidence" value="ECO:0007669"/>
    <property type="project" value="UniProtKB-KW"/>
</dbReference>
<keyword evidence="9 13" id="KW-0961">Cell wall biogenesis/degradation</keyword>
<dbReference type="GO" id="GO:0019277">
    <property type="term" value="P:UDP-N-acetylgalactosamine biosynthetic process"/>
    <property type="evidence" value="ECO:0007669"/>
    <property type="project" value="InterPro"/>
</dbReference>
<dbReference type="InterPro" id="IPR005750">
    <property type="entry name" value="UDP_GlcNAc_COvinyl_MurA"/>
</dbReference>
<comment type="similarity">
    <text evidence="11 13">Belongs to the EPSP synthase family. MurA subfamily.</text>
</comment>
<feature type="modified residue" description="2-(S-cysteinyl)pyruvic acid O-phosphothioketal" evidence="13">
    <location>
        <position position="120"/>
    </location>
</feature>
<dbReference type="InterPro" id="IPR013792">
    <property type="entry name" value="RNA3'P_cycl/enolpyr_Trfase_a/b"/>
</dbReference>
<dbReference type="Gene3D" id="3.65.10.10">
    <property type="entry name" value="Enolpyruvate transferase domain"/>
    <property type="match status" value="2"/>
</dbReference>
<feature type="binding site" evidence="13">
    <location>
        <position position="312"/>
    </location>
    <ligand>
        <name>UDP-N-acetyl-alpha-D-glucosamine</name>
        <dbReference type="ChEBI" id="CHEBI:57705"/>
    </ligand>
</feature>
<dbReference type="UniPathway" id="UPA00219"/>
<evidence type="ECO:0000256" key="1">
    <source>
        <dbReference type="ARBA" id="ARBA00004496"/>
    </source>
</evidence>
<gene>
    <name evidence="13 15" type="primary">murA</name>
    <name evidence="15" type="ORF">DBW69_04450</name>
</gene>
<evidence type="ECO:0000256" key="3">
    <source>
        <dbReference type="ARBA" id="ARBA00022490"/>
    </source>
</evidence>
<dbReference type="AlphaFoldDB" id="A0A368DYM3"/>
<dbReference type="Pfam" id="PF00275">
    <property type="entry name" value="EPSP_synthase"/>
    <property type="match status" value="1"/>
</dbReference>
<comment type="caution">
    <text evidence="13">Lacks conserved residue(s) required for the propagation of feature annotation.</text>
</comment>
<feature type="active site" description="Proton donor" evidence="13">
    <location>
        <position position="120"/>
    </location>
</feature>
<keyword evidence="7 13" id="KW-0573">Peptidoglycan synthesis</keyword>
<evidence type="ECO:0000256" key="2">
    <source>
        <dbReference type="ARBA" id="ARBA00004752"/>
    </source>
</evidence>
<evidence type="ECO:0000256" key="4">
    <source>
        <dbReference type="ARBA" id="ARBA00022618"/>
    </source>
</evidence>
<dbReference type="HAMAP" id="MF_00111">
    <property type="entry name" value="MurA"/>
    <property type="match status" value="1"/>
</dbReference>
<keyword evidence="3 13" id="KW-0963">Cytoplasm</keyword>
<comment type="caution">
    <text evidence="15">The sequence shown here is derived from an EMBL/GenBank/DDBJ whole genome shotgun (WGS) entry which is preliminary data.</text>
</comment>
<comment type="pathway">
    <text evidence="2 13">Cell wall biogenesis; peptidoglycan biosynthesis.</text>
</comment>
<evidence type="ECO:0000313" key="16">
    <source>
        <dbReference type="Proteomes" id="UP000252132"/>
    </source>
</evidence>
<dbReference type="PANTHER" id="PTHR43783:SF1">
    <property type="entry name" value="UDP-N-ACETYLGLUCOSAMINE 1-CARBOXYVINYLTRANSFERASE"/>
    <property type="match status" value="1"/>
</dbReference>
<keyword evidence="8 13" id="KW-0131">Cell cycle</keyword>
<evidence type="ECO:0000256" key="11">
    <source>
        <dbReference type="ARBA" id="ARBA00038367"/>
    </source>
</evidence>
<organism evidence="15 16">
    <name type="scientific">PS1 clade bacterium</name>
    <dbReference type="NCBI Taxonomy" id="2175152"/>
    <lineage>
        <taxon>Bacteria</taxon>
        <taxon>Pseudomonadati</taxon>
        <taxon>Pseudomonadota</taxon>
        <taxon>Alphaproteobacteria</taxon>
        <taxon>PS1 clade</taxon>
    </lineage>
</organism>
<dbReference type="NCBIfam" id="NF006873">
    <property type="entry name" value="PRK09369.1"/>
    <property type="match status" value="1"/>
</dbReference>
<dbReference type="GO" id="GO:0005737">
    <property type="term" value="C:cytoplasm"/>
    <property type="evidence" value="ECO:0007669"/>
    <property type="project" value="UniProtKB-SubCell"/>
</dbReference>
<feature type="binding site" evidence="13">
    <location>
        <position position="334"/>
    </location>
    <ligand>
        <name>UDP-N-acetyl-alpha-D-glucosamine</name>
        <dbReference type="ChEBI" id="CHEBI:57705"/>
    </ligand>
</feature>
<evidence type="ECO:0000259" key="14">
    <source>
        <dbReference type="Pfam" id="PF00275"/>
    </source>
</evidence>
<feature type="binding site" evidence="13">
    <location>
        <position position="96"/>
    </location>
    <ligand>
        <name>UDP-N-acetyl-alpha-D-glucosamine</name>
        <dbReference type="ChEBI" id="CHEBI:57705"/>
    </ligand>
</feature>
<dbReference type="InterPro" id="IPR001986">
    <property type="entry name" value="Enolpyruvate_Tfrase_dom"/>
</dbReference>
<evidence type="ECO:0000256" key="10">
    <source>
        <dbReference type="ARBA" id="ARBA00023317"/>
    </source>
</evidence>
<comment type="function">
    <text evidence="13">Cell wall formation. Adds enolpyruvyl to UDP-N-acetylglucosamine.</text>
</comment>
<dbReference type="GO" id="GO:0008760">
    <property type="term" value="F:UDP-N-acetylglucosamine 1-carboxyvinyltransferase activity"/>
    <property type="evidence" value="ECO:0007669"/>
    <property type="project" value="UniProtKB-UniRule"/>
</dbReference>
<dbReference type="EMBL" id="QOQF01000014">
    <property type="protein sequence ID" value="RCL76968.1"/>
    <property type="molecule type" value="Genomic_DNA"/>
</dbReference>
<evidence type="ECO:0000256" key="9">
    <source>
        <dbReference type="ARBA" id="ARBA00023316"/>
    </source>
</evidence>
<dbReference type="InterPro" id="IPR050068">
    <property type="entry name" value="MurA_subfamily"/>
</dbReference>
<accession>A0A368DYM3</accession>
<dbReference type="GO" id="GO:0051301">
    <property type="term" value="P:cell division"/>
    <property type="evidence" value="ECO:0007669"/>
    <property type="project" value="UniProtKB-KW"/>
</dbReference>
<comment type="subcellular location">
    <subcellularLocation>
        <location evidence="1 13">Cytoplasm</location>
    </subcellularLocation>
</comment>
<keyword evidence="4 13" id="KW-0132">Cell division</keyword>
<dbReference type="GO" id="GO:0008360">
    <property type="term" value="P:regulation of cell shape"/>
    <property type="evidence" value="ECO:0007669"/>
    <property type="project" value="UniProtKB-KW"/>
</dbReference>
<evidence type="ECO:0000256" key="7">
    <source>
        <dbReference type="ARBA" id="ARBA00022984"/>
    </source>
</evidence>
<reference evidence="15 16" key="1">
    <citation type="journal article" date="2018" name="Microbiome">
        <title>Fine metagenomic profile of the Mediterranean stratified and mixed water columns revealed by assembly and recruitment.</title>
        <authorList>
            <person name="Haro-Moreno J.M."/>
            <person name="Lopez-Perez M."/>
            <person name="De La Torre J.R."/>
            <person name="Picazo A."/>
            <person name="Camacho A."/>
            <person name="Rodriguez-Valera F."/>
        </authorList>
    </citation>
    <scope>NUCLEOTIDE SEQUENCE [LARGE SCALE GENOMIC DNA]</scope>
    <source>
        <strain evidence="15">MED-G55</strain>
    </source>
</reference>
<dbReference type="NCBIfam" id="TIGR01072">
    <property type="entry name" value="murA"/>
    <property type="match status" value="1"/>
</dbReference>